<organism evidence="3">
    <name type="scientific">uncultured alpha proteobacterium HF0070_05I22</name>
    <dbReference type="NCBI Taxonomy" id="710803"/>
    <lineage>
        <taxon>Bacteria</taxon>
        <taxon>Pseudomonadati</taxon>
        <taxon>Pseudomonadota</taxon>
        <taxon>Alphaproteobacteria</taxon>
        <taxon>environmental samples</taxon>
    </lineage>
</organism>
<sequence>MSAELARWLAPADDFAPDILLRRQNNKSQAGISRVQCQKNLPDVFSVAPESRGKLSGRTVMLIDDVMATGATLNAATVCLLATVSGLIHGLV</sequence>
<accession>E0XX76</accession>
<evidence type="ECO:0000256" key="1">
    <source>
        <dbReference type="ARBA" id="ARBA00008007"/>
    </source>
</evidence>
<dbReference type="InterPro" id="IPR029057">
    <property type="entry name" value="PRTase-like"/>
</dbReference>
<dbReference type="EMBL" id="GU474907">
    <property type="protein sequence ID" value="ADI19017.1"/>
    <property type="molecule type" value="Genomic_DNA"/>
</dbReference>
<keyword evidence="3" id="KW-0808">Transferase</keyword>
<dbReference type="Gene3D" id="3.40.50.2020">
    <property type="match status" value="1"/>
</dbReference>
<feature type="domain" description="Phosphoribosyltransferase" evidence="2">
    <location>
        <begin position="32"/>
        <end position="84"/>
    </location>
</feature>
<dbReference type="InterPro" id="IPR051910">
    <property type="entry name" value="ComF/GntX_DNA_util-trans"/>
</dbReference>
<dbReference type="Pfam" id="PF00156">
    <property type="entry name" value="Pribosyltran"/>
    <property type="match status" value="1"/>
</dbReference>
<name>E0XX76_9PROT</name>
<proteinExistence type="inferred from homology"/>
<dbReference type="SUPFAM" id="SSF53271">
    <property type="entry name" value="PRTase-like"/>
    <property type="match status" value="1"/>
</dbReference>
<protein>
    <submittedName>
        <fullName evidence="3">Predicted amidophosphoribosyltransferases</fullName>
    </submittedName>
</protein>
<dbReference type="PANTHER" id="PTHR47505:SF1">
    <property type="entry name" value="DNA UTILIZATION PROTEIN YHGH"/>
    <property type="match status" value="1"/>
</dbReference>
<evidence type="ECO:0000259" key="2">
    <source>
        <dbReference type="Pfam" id="PF00156"/>
    </source>
</evidence>
<dbReference type="CDD" id="cd06223">
    <property type="entry name" value="PRTases_typeI"/>
    <property type="match status" value="1"/>
</dbReference>
<keyword evidence="3" id="KW-0328">Glycosyltransferase</keyword>
<comment type="similarity">
    <text evidence="1">Belongs to the ComF/GntX family.</text>
</comment>
<reference evidence="3" key="1">
    <citation type="journal article" date="2011" name="Environ. Microbiol.">
        <title>Time-series analyses of Monterey Bay coastal microbial picoplankton using a 'genome proxy' microarray.</title>
        <authorList>
            <person name="Rich V.I."/>
            <person name="Pham V.D."/>
            <person name="Eppley J."/>
            <person name="Shi Y."/>
            <person name="DeLong E.F."/>
        </authorList>
    </citation>
    <scope>NUCLEOTIDE SEQUENCE</scope>
</reference>
<dbReference type="GO" id="GO:0016757">
    <property type="term" value="F:glycosyltransferase activity"/>
    <property type="evidence" value="ECO:0007669"/>
    <property type="project" value="UniProtKB-KW"/>
</dbReference>
<evidence type="ECO:0000313" key="3">
    <source>
        <dbReference type="EMBL" id="ADI19017.1"/>
    </source>
</evidence>
<dbReference type="InterPro" id="IPR000836">
    <property type="entry name" value="PRTase_dom"/>
</dbReference>
<dbReference type="AlphaFoldDB" id="E0XX76"/>
<dbReference type="PANTHER" id="PTHR47505">
    <property type="entry name" value="DNA UTILIZATION PROTEIN YHGH"/>
    <property type="match status" value="1"/>
</dbReference>